<dbReference type="NCBIfam" id="NF008623">
    <property type="entry name" value="PRK11609.1"/>
    <property type="match status" value="1"/>
</dbReference>
<dbReference type="InterPro" id="IPR052347">
    <property type="entry name" value="Isochorismatase_Nicotinamidase"/>
</dbReference>
<dbReference type="EC" id="3.5.1.19" evidence="6"/>
<keyword evidence="2" id="KW-0662">Pyridine nucleotide biosynthesis</keyword>
<protein>
    <recommendedName>
        <fullName evidence="6">nicotinamidase</fullName>
        <ecNumber evidence="6">3.5.1.19</ecNumber>
    </recommendedName>
    <alternativeName>
        <fullName evidence="7">Nicotinamide deamidase</fullName>
    </alternativeName>
</protein>
<evidence type="ECO:0000256" key="2">
    <source>
        <dbReference type="ARBA" id="ARBA00022642"/>
    </source>
</evidence>
<dbReference type="EMBL" id="CP036432">
    <property type="protein sequence ID" value="QDV82091.1"/>
    <property type="molecule type" value="Genomic_DNA"/>
</dbReference>
<dbReference type="Proteomes" id="UP000318081">
    <property type="component" value="Chromosome"/>
</dbReference>
<keyword evidence="4" id="KW-0378">Hydrolase</keyword>
<proteinExistence type="inferred from homology"/>
<evidence type="ECO:0000256" key="4">
    <source>
        <dbReference type="ARBA" id="ARBA00022801"/>
    </source>
</evidence>
<evidence type="ECO:0000256" key="1">
    <source>
        <dbReference type="ARBA" id="ARBA00006336"/>
    </source>
</evidence>
<evidence type="ECO:0000259" key="8">
    <source>
        <dbReference type="Pfam" id="PF00857"/>
    </source>
</evidence>
<dbReference type="PANTHER" id="PTHR11080">
    <property type="entry name" value="PYRAZINAMIDASE/NICOTINAMIDASE"/>
    <property type="match status" value="1"/>
</dbReference>
<feature type="domain" description="Isochorismatase-like" evidence="8">
    <location>
        <begin position="12"/>
        <end position="208"/>
    </location>
</feature>
<dbReference type="PANTHER" id="PTHR11080:SF2">
    <property type="entry name" value="LD05707P"/>
    <property type="match status" value="1"/>
</dbReference>
<reference evidence="9 10" key="1">
    <citation type="submission" date="2019-02" db="EMBL/GenBank/DDBJ databases">
        <title>Deep-cultivation of Planctomycetes and their phenomic and genomic characterization uncovers novel biology.</title>
        <authorList>
            <person name="Wiegand S."/>
            <person name="Jogler M."/>
            <person name="Boedeker C."/>
            <person name="Pinto D."/>
            <person name="Vollmers J."/>
            <person name="Rivas-Marin E."/>
            <person name="Kohn T."/>
            <person name="Peeters S.H."/>
            <person name="Heuer A."/>
            <person name="Rast P."/>
            <person name="Oberbeckmann S."/>
            <person name="Bunk B."/>
            <person name="Jeske O."/>
            <person name="Meyerdierks A."/>
            <person name="Storesund J.E."/>
            <person name="Kallscheuer N."/>
            <person name="Luecker S."/>
            <person name="Lage O.M."/>
            <person name="Pohl T."/>
            <person name="Merkel B.J."/>
            <person name="Hornburger P."/>
            <person name="Mueller R.-W."/>
            <person name="Bruemmer F."/>
            <person name="Labrenz M."/>
            <person name="Spormann A.M."/>
            <person name="Op den Camp H."/>
            <person name="Overmann J."/>
            <person name="Amann R."/>
            <person name="Jetten M.S.M."/>
            <person name="Mascher T."/>
            <person name="Medema M.H."/>
            <person name="Devos D.P."/>
            <person name="Kaster A.-K."/>
            <person name="Ovreas L."/>
            <person name="Rohde M."/>
            <person name="Galperin M.Y."/>
            <person name="Jogler C."/>
        </authorList>
    </citation>
    <scope>NUCLEOTIDE SEQUENCE [LARGE SCALE GENOMIC DNA]</scope>
    <source>
        <strain evidence="9 10">TBK1r</strain>
    </source>
</reference>
<name>A0ABX5XJT7_9BACT</name>
<evidence type="ECO:0000256" key="7">
    <source>
        <dbReference type="ARBA" id="ARBA00043224"/>
    </source>
</evidence>
<keyword evidence="3" id="KW-0479">Metal-binding</keyword>
<evidence type="ECO:0000256" key="6">
    <source>
        <dbReference type="ARBA" id="ARBA00039017"/>
    </source>
</evidence>
<evidence type="ECO:0000313" key="10">
    <source>
        <dbReference type="Proteomes" id="UP000318081"/>
    </source>
</evidence>
<dbReference type="InterPro" id="IPR036380">
    <property type="entry name" value="Isochorismatase-like_sf"/>
</dbReference>
<organism evidence="9 10">
    <name type="scientific">Stieleria magnilauensis</name>
    <dbReference type="NCBI Taxonomy" id="2527963"/>
    <lineage>
        <taxon>Bacteria</taxon>
        <taxon>Pseudomonadati</taxon>
        <taxon>Planctomycetota</taxon>
        <taxon>Planctomycetia</taxon>
        <taxon>Pirellulales</taxon>
        <taxon>Pirellulaceae</taxon>
        <taxon>Stieleria</taxon>
    </lineage>
</organism>
<evidence type="ECO:0000256" key="5">
    <source>
        <dbReference type="ARBA" id="ARBA00037900"/>
    </source>
</evidence>
<evidence type="ECO:0000313" key="9">
    <source>
        <dbReference type="EMBL" id="QDV82091.1"/>
    </source>
</evidence>
<evidence type="ECO:0000256" key="3">
    <source>
        <dbReference type="ARBA" id="ARBA00022723"/>
    </source>
</evidence>
<comment type="pathway">
    <text evidence="5">Cofactor biosynthesis; nicotinate biosynthesis; nicotinate from nicotinamide: step 1/1.</text>
</comment>
<accession>A0ABX5XJT7</accession>
<dbReference type="RefSeq" id="WP_145207780.1">
    <property type="nucleotide sequence ID" value="NZ_CP036432.1"/>
</dbReference>
<dbReference type="Gene3D" id="3.40.50.850">
    <property type="entry name" value="Isochorismatase-like"/>
    <property type="match status" value="1"/>
</dbReference>
<comment type="similarity">
    <text evidence="1">Belongs to the isochorismatase family.</text>
</comment>
<dbReference type="InterPro" id="IPR000868">
    <property type="entry name" value="Isochorismatase-like_dom"/>
</dbReference>
<dbReference type="CDD" id="cd01011">
    <property type="entry name" value="nicotinamidase"/>
    <property type="match status" value="1"/>
</dbReference>
<sequence>MKSNTTTRDHRALLLVDLQNDFVQGGALEVPGGLEVIEVANTLIPKFSWVVATQDWHPADHQSFASQHAGLAIGDQFLLEGIPQVAWPDHCIEHTHGAEFVSALDQDRIDHVVRKGTQRLIDSYSAFYDNGHQHSTGLADDLRRHGIEHVIAMGLATDYCVRATVLDAISEGFRVTLVVDGCRGVEMQPGDSERALAEMRDAGAEMVRSGEL</sequence>
<dbReference type="SUPFAM" id="SSF52499">
    <property type="entry name" value="Isochorismatase-like hydrolases"/>
    <property type="match status" value="1"/>
</dbReference>
<dbReference type="Pfam" id="PF00857">
    <property type="entry name" value="Isochorismatase"/>
    <property type="match status" value="1"/>
</dbReference>
<keyword evidence="10" id="KW-1185">Reference proteome</keyword>
<gene>
    <name evidence="9" type="ORF">TBK1r_10160</name>
</gene>